<dbReference type="InterPro" id="IPR001173">
    <property type="entry name" value="Glyco_trans_2-like"/>
</dbReference>
<dbReference type="InParanoid" id="M1YWD2"/>
<dbReference type="InterPro" id="IPR029044">
    <property type="entry name" value="Nucleotide-diphossugar_trans"/>
</dbReference>
<dbReference type="SUPFAM" id="SSF53448">
    <property type="entry name" value="Nucleotide-diphospho-sugar transferases"/>
    <property type="match status" value="1"/>
</dbReference>
<evidence type="ECO:0000256" key="3">
    <source>
        <dbReference type="ARBA" id="ARBA00022679"/>
    </source>
</evidence>
<evidence type="ECO:0000313" key="5">
    <source>
        <dbReference type="EMBL" id="CCQ89793.1"/>
    </source>
</evidence>
<dbReference type="HOGENOM" id="CLU_023845_4_0_0"/>
<dbReference type="PANTHER" id="PTHR43179">
    <property type="entry name" value="RHAMNOSYLTRANSFERASE WBBL"/>
    <property type="match status" value="1"/>
</dbReference>
<gene>
    <name evidence="5" type="ORF">NITGR_170050</name>
</gene>
<organism evidence="5 6">
    <name type="scientific">Nitrospina gracilis (strain 3/211)</name>
    <dbReference type="NCBI Taxonomy" id="1266370"/>
    <lineage>
        <taxon>Bacteria</taxon>
        <taxon>Pseudomonadati</taxon>
        <taxon>Nitrospinota/Tectimicrobiota group</taxon>
        <taxon>Nitrospinota</taxon>
        <taxon>Nitrospinia</taxon>
        <taxon>Nitrospinales</taxon>
        <taxon>Nitrospinaceae</taxon>
        <taxon>Nitrospina</taxon>
    </lineage>
</organism>
<dbReference type="GO" id="GO:0016757">
    <property type="term" value="F:glycosyltransferase activity"/>
    <property type="evidence" value="ECO:0007669"/>
    <property type="project" value="UniProtKB-KW"/>
</dbReference>
<dbReference type="CDD" id="cd04186">
    <property type="entry name" value="GT_2_like_c"/>
    <property type="match status" value="1"/>
</dbReference>
<dbReference type="EMBL" id="CAQJ01000019">
    <property type="protein sequence ID" value="CCQ89793.1"/>
    <property type="molecule type" value="Genomic_DNA"/>
</dbReference>
<protein>
    <submittedName>
        <fullName evidence="5">Predicted glycosyltransferase</fullName>
    </submittedName>
</protein>
<dbReference type="PANTHER" id="PTHR43179:SF12">
    <property type="entry name" value="GALACTOFURANOSYLTRANSFERASE GLFT2"/>
    <property type="match status" value="1"/>
</dbReference>
<evidence type="ECO:0000256" key="1">
    <source>
        <dbReference type="ARBA" id="ARBA00006739"/>
    </source>
</evidence>
<keyword evidence="6" id="KW-1185">Reference proteome</keyword>
<evidence type="ECO:0000256" key="2">
    <source>
        <dbReference type="ARBA" id="ARBA00022676"/>
    </source>
</evidence>
<dbReference type="AlphaFoldDB" id="M1YWD2"/>
<dbReference type="STRING" id="1266370.NITGR_170050"/>
<sequence length="330" mass="37502">MNGPDSVAVIVVNHNSGDYLKACLAGVNAQTRQPDRVIVVDNASSDESVDKARPILPEAQWILLDTNTGFAAANNLTVKQASDCRWVALLNPDTVPDSDWLETVLTAAASHPDFSFFGSHLVHYDDPERLDGTGDVYHVCGLAWRRDHGRRTKRCRRESSEVFSPCAAAALYDREAFLSAGGFDERFFAYFEDTDLAFRLRLNGHCCLYVAEARVRHAGWGSSEPGSAFSIYHAHRNLVWTFVQNMPDQLFWKYLPAHFALNLFSVLWFALKGKPGVILKAKWDAWRGLRDALKKRRVIQKHIAVDPEALEQVMNRNWLEPFRVFLRRRR</sequence>
<proteinExistence type="inferred from homology"/>
<dbReference type="Gene3D" id="3.90.550.10">
    <property type="entry name" value="Spore Coat Polysaccharide Biosynthesis Protein SpsA, Chain A"/>
    <property type="match status" value="1"/>
</dbReference>
<comment type="caution">
    <text evidence="5">The sequence shown here is derived from an EMBL/GenBank/DDBJ whole genome shotgun (WGS) entry which is preliminary data.</text>
</comment>
<dbReference type="OrthoDB" id="9771846at2"/>
<evidence type="ECO:0000259" key="4">
    <source>
        <dbReference type="Pfam" id="PF00535"/>
    </source>
</evidence>
<keyword evidence="2" id="KW-0328">Glycosyltransferase</keyword>
<evidence type="ECO:0000313" key="6">
    <source>
        <dbReference type="Proteomes" id="UP000011704"/>
    </source>
</evidence>
<feature type="domain" description="Glycosyltransferase 2-like" evidence="4">
    <location>
        <begin position="9"/>
        <end position="177"/>
    </location>
</feature>
<dbReference type="Proteomes" id="UP000011704">
    <property type="component" value="Unassembled WGS sequence"/>
</dbReference>
<keyword evidence="3 5" id="KW-0808">Transferase</keyword>
<dbReference type="RefSeq" id="WP_005006583.1">
    <property type="nucleotide sequence ID" value="NZ_HG422173.1"/>
</dbReference>
<accession>M1YWD2</accession>
<name>M1YWD2_NITG3</name>
<reference evidence="5 6" key="1">
    <citation type="journal article" date="2013" name="Front. Microbiol.">
        <title>The genome of Nitrospina gracilis illuminates the metabolism and evolution of the major marine nitrite oxidizer.</title>
        <authorList>
            <person name="Luecker S."/>
            <person name="Nowka B."/>
            <person name="Rattei T."/>
            <person name="Spieck E."/>
            <person name="and Daims H."/>
        </authorList>
    </citation>
    <scope>NUCLEOTIDE SEQUENCE [LARGE SCALE GENOMIC DNA]</scope>
    <source>
        <strain evidence="5 6">3/211</strain>
    </source>
</reference>
<comment type="similarity">
    <text evidence="1">Belongs to the glycosyltransferase 2 family.</text>
</comment>
<dbReference type="Pfam" id="PF00535">
    <property type="entry name" value="Glycos_transf_2"/>
    <property type="match status" value="1"/>
</dbReference>